<dbReference type="GO" id="GO:0004336">
    <property type="term" value="F:galactosylceramidase activity"/>
    <property type="evidence" value="ECO:0007669"/>
    <property type="project" value="UniProtKB-EC"/>
</dbReference>
<evidence type="ECO:0000313" key="22">
    <source>
        <dbReference type="Ensembl" id="ENSCCEP00000007612.1"/>
    </source>
</evidence>
<evidence type="ECO:0000256" key="2">
    <source>
        <dbReference type="ARBA" id="ARBA00004207"/>
    </source>
</evidence>
<dbReference type="Ensembl" id="ENSCCET00000012192.1">
    <property type="protein sequence ID" value="ENSCCEP00000007612.1"/>
    <property type="gene ID" value="ENSCCEG00000007976.1"/>
</dbReference>
<dbReference type="GO" id="GO:0006680">
    <property type="term" value="P:glucosylceramide catabolic process"/>
    <property type="evidence" value="ECO:0007669"/>
    <property type="project" value="TreeGrafter"/>
</dbReference>
<comment type="catalytic activity">
    <reaction evidence="1">
        <text>a beta-D-glucosyl-(1&lt;-&gt;1')-N-acylsphing-4-enine + H2O = an N-acylsphing-4-enine + D-glucose</text>
        <dbReference type="Rhea" id="RHEA:13269"/>
        <dbReference type="ChEBI" id="CHEBI:4167"/>
        <dbReference type="ChEBI" id="CHEBI:15377"/>
        <dbReference type="ChEBI" id="CHEBI:22801"/>
        <dbReference type="ChEBI" id="CHEBI:52639"/>
        <dbReference type="EC" id="3.2.1.45"/>
    </reaction>
    <physiologicalReaction direction="left-to-right" evidence="1">
        <dbReference type="Rhea" id="RHEA:13270"/>
    </physiologicalReaction>
</comment>
<keyword evidence="23" id="KW-1185">Reference proteome</keyword>
<keyword evidence="19" id="KW-0746">Sphingolipid metabolism</keyword>
<evidence type="ECO:0000256" key="9">
    <source>
        <dbReference type="ARBA" id="ARBA00033698"/>
    </source>
</evidence>
<comment type="catalytic activity">
    <reaction evidence="14">
        <text>beta-D-glucosyl-N-dodecanoylsphing-4-enine + cholesterol = N-dodecanoylsphing-4-enine + cholesteryl 3-beta-D-glucoside</text>
        <dbReference type="Rhea" id="RHEA:70307"/>
        <dbReference type="ChEBI" id="CHEBI:16113"/>
        <dbReference type="ChEBI" id="CHEBI:17495"/>
        <dbReference type="ChEBI" id="CHEBI:72956"/>
        <dbReference type="ChEBI" id="CHEBI:76297"/>
    </reaction>
    <physiologicalReaction direction="left-to-right" evidence="14">
        <dbReference type="Rhea" id="RHEA:70308"/>
    </physiologicalReaction>
    <physiologicalReaction direction="right-to-left" evidence="14">
        <dbReference type="Rhea" id="RHEA:70309"/>
    </physiologicalReaction>
</comment>
<evidence type="ECO:0000256" key="14">
    <source>
        <dbReference type="ARBA" id="ARBA00048698"/>
    </source>
</evidence>
<dbReference type="PANTHER" id="PTHR11069:SF23">
    <property type="entry name" value="LYSOSOMAL ACID GLUCOSYLCERAMIDASE"/>
    <property type="match status" value="1"/>
</dbReference>
<evidence type="ECO:0000256" key="17">
    <source>
        <dbReference type="ARBA" id="ARBA00049379"/>
    </source>
</evidence>
<dbReference type="AlphaFoldDB" id="A0A8C0UHJ5"/>
<evidence type="ECO:0000256" key="11">
    <source>
        <dbReference type="ARBA" id="ARBA00048055"/>
    </source>
</evidence>
<protein>
    <recommendedName>
        <fullName evidence="19">Glucosylceramidase</fullName>
        <ecNumber evidence="19">3.2.1.45</ecNumber>
    </recommendedName>
</protein>
<feature type="domain" description="Glycosyl hydrolase family 30 TIM-barrel" evidence="21">
    <location>
        <begin position="122"/>
        <end position="174"/>
    </location>
</feature>
<feature type="compositionally biased region" description="Pro residues" evidence="20">
    <location>
        <begin position="353"/>
        <end position="362"/>
    </location>
</feature>
<keyword evidence="6 19" id="KW-0378">Hydrolase</keyword>
<dbReference type="SUPFAM" id="SSF51445">
    <property type="entry name" value="(Trans)glycosidases"/>
    <property type="match status" value="1"/>
</dbReference>
<comment type="catalytic activity">
    <reaction evidence="8">
        <text>cholesteryl 3-beta-D-glucoside + H2O = cholesterol + D-glucose</text>
        <dbReference type="Rhea" id="RHEA:11956"/>
        <dbReference type="ChEBI" id="CHEBI:4167"/>
        <dbReference type="ChEBI" id="CHEBI:15377"/>
        <dbReference type="ChEBI" id="CHEBI:16113"/>
        <dbReference type="ChEBI" id="CHEBI:17495"/>
    </reaction>
    <physiologicalReaction direction="left-to-right" evidence="8">
        <dbReference type="Rhea" id="RHEA:11957"/>
    </physiologicalReaction>
</comment>
<dbReference type="GO" id="GO:0008203">
    <property type="term" value="P:cholesterol metabolic process"/>
    <property type="evidence" value="ECO:0007669"/>
    <property type="project" value="UniProtKB-UniPathway"/>
</dbReference>
<evidence type="ECO:0000256" key="10">
    <source>
        <dbReference type="ARBA" id="ARBA00033703"/>
    </source>
</evidence>
<reference evidence="22" key="2">
    <citation type="submission" date="2025-09" db="UniProtKB">
        <authorList>
            <consortium name="Ensembl"/>
        </authorList>
    </citation>
    <scope>IDENTIFICATION</scope>
</reference>
<comment type="pathway">
    <text evidence="3">Steroid metabolism; cholesterol metabolism.</text>
</comment>
<dbReference type="InterPro" id="IPR001139">
    <property type="entry name" value="Glyco_hydro_30"/>
</dbReference>
<dbReference type="Proteomes" id="UP000694410">
    <property type="component" value="Unplaced"/>
</dbReference>
<comment type="catalytic activity">
    <reaction evidence="9">
        <text>a beta-D-galactosyl-(1&lt;-&gt;1')-N-acylsphing-4-enine + H2O = an N-acylsphing-4-enine + D-galactose</text>
        <dbReference type="Rhea" id="RHEA:14297"/>
        <dbReference type="ChEBI" id="CHEBI:4139"/>
        <dbReference type="ChEBI" id="CHEBI:15377"/>
        <dbReference type="ChEBI" id="CHEBI:18390"/>
        <dbReference type="ChEBI" id="CHEBI:52639"/>
        <dbReference type="EC" id="3.2.1.46"/>
    </reaction>
    <physiologicalReaction direction="left-to-right" evidence="9">
        <dbReference type="Rhea" id="RHEA:14298"/>
    </physiologicalReaction>
</comment>
<sequence>MCPSPQASGTGSVGVRHLLCSLGPGKFHSCPLRGWPGGPLVPGCHCPARLQPGGHPQALPRPFPPLHGGLHWLLHVPLRRVPGLLGAGGPLQLQHPDGTAPTRPARGWGEPCTAPSLPPQVMNHFVSGWTDWNLVLDLEGGPNWVKNFVDSPVIVDGSKDVFYKQPMFYHMGHFRWVRGAQVLPPAPDQGQNPSPGPLPTASSSPRAPGGWGCTAAAVASSASWSTWPSCAPTVLLSWWSSTGQPGQGTGMMLSPGCADRLSPSRSPGLAGMCHLESRTLPWASLRLWLQPTPSRHTCGASSESQGSAGGLWGAPEVNSSSTFLRSGSRCQECSPCTRGSVCSWHRGLARPAPSQPPLPPSSSHPSGSSLCSGSWTTLPHVAPLKPSRVSRAPSKAMTLSLRNAPFPSVFPLRARKSLGFPRRGGLGPGVPRGLRPPWPAGVSLFIPAAGASTTASP</sequence>
<dbReference type="InterPro" id="IPR017853">
    <property type="entry name" value="GH"/>
</dbReference>
<comment type="catalytic activity">
    <reaction evidence="10">
        <text>1-(beta-D-galactosyl)-N-dodecanoylsphing-4-enine + cholesterol = cholesteryl 3-beta-D-galactoside + N-dodecanoylsphing-4-enine</text>
        <dbReference type="Rhea" id="RHEA:70255"/>
        <dbReference type="ChEBI" id="CHEBI:16113"/>
        <dbReference type="ChEBI" id="CHEBI:72956"/>
        <dbReference type="ChEBI" id="CHEBI:73432"/>
        <dbReference type="ChEBI" id="CHEBI:189066"/>
    </reaction>
    <physiologicalReaction direction="left-to-right" evidence="10">
        <dbReference type="Rhea" id="RHEA:70256"/>
    </physiologicalReaction>
    <physiologicalReaction direction="right-to-left" evidence="10">
        <dbReference type="Rhea" id="RHEA:70257"/>
    </physiologicalReaction>
</comment>
<name>A0A8C0UHJ5_CYACU</name>
<dbReference type="PANTHER" id="PTHR11069">
    <property type="entry name" value="GLUCOSYLCERAMIDASE"/>
    <property type="match status" value="1"/>
</dbReference>
<comment type="catalytic activity">
    <reaction evidence="17">
        <text>beta-D-glucosyl-N-octanoylsphing-4E-enine + cholesterol = N-octanoylsphing-4-enine + cholesteryl 3-beta-D-glucoside</text>
        <dbReference type="Rhea" id="RHEA:70303"/>
        <dbReference type="ChEBI" id="CHEBI:16113"/>
        <dbReference type="ChEBI" id="CHEBI:17495"/>
        <dbReference type="ChEBI" id="CHEBI:45815"/>
        <dbReference type="ChEBI" id="CHEBI:65222"/>
    </reaction>
    <physiologicalReaction direction="left-to-right" evidence="17">
        <dbReference type="Rhea" id="RHEA:70304"/>
    </physiologicalReaction>
    <physiologicalReaction direction="right-to-left" evidence="17">
        <dbReference type="Rhea" id="RHEA:70305"/>
    </physiologicalReaction>
</comment>
<dbReference type="GO" id="GO:0004348">
    <property type="term" value="F:glucosylceramidase activity"/>
    <property type="evidence" value="ECO:0007669"/>
    <property type="project" value="UniProtKB-EC"/>
</dbReference>
<evidence type="ECO:0000256" key="6">
    <source>
        <dbReference type="ARBA" id="ARBA00022801"/>
    </source>
</evidence>
<organism evidence="22 23">
    <name type="scientific">Cyanistes caeruleus</name>
    <name type="common">Eurasian blue tit</name>
    <name type="synonym">Parus caeruleus</name>
    <dbReference type="NCBI Taxonomy" id="156563"/>
    <lineage>
        <taxon>Eukaryota</taxon>
        <taxon>Metazoa</taxon>
        <taxon>Chordata</taxon>
        <taxon>Craniata</taxon>
        <taxon>Vertebrata</taxon>
        <taxon>Euteleostomi</taxon>
        <taxon>Archelosauria</taxon>
        <taxon>Archosauria</taxon>
        <taxon>Dinosauria</taxon>
        <taxon>Saurischia</taxon>
        <taxon>Theropoda</taxon>
        <taxon>Coelurosauria</taxon>
        <taxon>Aves</taxon>
        <taxon>Neognathae</taxon>
        <taxon>Neoaves</taxon>
        <taxon>Telluraves</taxon>
        <taxon>Australaves</taxon>
        <taxon>Passeriformes</taxon>
        <taxon>Paridae</taxon>
        <taxon>Cyanistes</taxon>
    </lineage>
</organism>
<comment type="catalytic activity">
    <reaction evidence="15">
        <text>a beta-D-xylosyl-(1&lt;-&gt;1')-N-acylsphing-4-enine + cholesterol = cholesteryl 3-beta-D-xyloside + an N-acylsphing-4-enine</text>
        <dbReference type="Rhea" id="RHEA:70239"/>
        <dbReference type="ChEBI" id="CHEBI:16113"/>
        <dbReference type="ChEBI" id="CHEBI:52639"/>
        <dbReference type="ChEBI" id="CHEBI:189067"/>
        <dbReference type="ChEBI" id="CHEBI:189068"/>
    </reaction>
    <physiologicalReaction direction="left-to-right" evidence="15">
        <dbReference type="Rhea" id="RHEA:70240"/>
    </physiologicalReaction>
</comment>
<evidence type="ECO:0000256" key="7">
    <source>
        <dbReference type="ARBA" id="ARBA00033633"/>
    </source>
</evidence>
<evidence type="ECO:0000256" key="20">
    <source>
        <dbReference type="SAM" id="MobiDB-lite"/>
    </source>
</evidence>
<dbReference type="UniPathway" id="UPA00296"/>
<evidence type="ECO:0000256" key="12">
    <source>
        <dbReference type="ARBA" id="ARBA00048111"/>
    </source>
</evidence>
<proteinExistence type="inferred from homology"/>
<feature type="region of interest" description="Disordered" evidence="20">
    <location>
        <begin position="349"/>
        <end position="371"/>
    </location>
</feature>
<comment type="catalytic activity">
    <reaction evidence="18">
        <text>beta-D-glucosyl-N-(9Z-octadecenoyl)-sphing-4E-enine + cholesterol = N-(9Z-octadecenoyl)-sphing-4-enine + cholesteryl 3-beta-D-glucoside</text>
        <dbReference type="Rhea" id="RHEA:58324"/>
        <dbReference type="ChEBI" id="CHEBI:16113"/>
        <dbReference type="ChEBI" id="CHEBI:17495"/>
        <dbReference type="ChEBI" id="CHEBI:77996"/>
        <dbReference type="ChEBI" id="CHEBI:139140"/>
    </reaction>
    <physiologicalReaction direction="left-to-right" evidence="18">
        <dbReference type="Rhea" id="RHEA:58325"/>
    </physiologicalReaction>
    <physiologicalReaction direction="right-to-left" evidence="18">
        <dbReference type="Rhea" id="RHEA:58326"/>
    </physiologicalReaction>
</comment>
<accession>A0A8C0UHJ5</accession>
<evidence type="ECO:0000256" key="16">
    <source>
        <dbReference type="ARBA" id="ARBA00048880"/>
    </source>
</evidence>
<evidence type="ECO:0000256" key="13">
    <source>
        <dbReference type="ARBA" id="ARBA00048182"/>
    </source>
</evidence>
<evidence type="ECO:0000256" key="15">
    <source>
        <dbReference type="ARBA" id="ARBA00048817"/>
    </source>
</evidence>
<dbReference type="InterPro" id="IPR033453">
    <property type="entry name" value="Glyco_hydro_30_TIM-barrel"/>
</dbReference>
<dbReference type="Gene3D" id="3.20.20.80">
    <property type="entry name" value="Glycosidases"/>
    <property type="match status" value="1"/>
</dbReference>
<comment type="subcellular location">
    <subcellularLocation>
        <location evidence="2">Lysosome membrane</location>
        <topology evidence="2">Peripheral membrane protein</topology>
        <orientation evidence="2">Lumenal side</orientation>
    </subcellularLocation>
</comment>
<feature type="region of interest" description="Disordered" evidence="20">
    <location>
        <begin position="182"/>
        <end position="209"/>
    </location>
</feature>
<evidence type="ECO:0000256" key="8">
    <source>
        <dbReference type="ARBA" id="ARBA00033646"/>
    </source>
</evidence>
<comment type="catalytic activity">
    <reaction evidence="7">
        <text>beta-D-xylosyl-(1&lt;-&gt;1')-N-(9Z-octadecenoyl)-sphing-4-enine + cholesterol = cholesteryl 3-beta-D-xyloside + N-(9Z-octadecenoyl)-sphing-4-enine</text>
        <dbReference type="Rhea" id="RHEA:70251"/>
        <dbReference type="ChEBI" id="CHEBI:16113"/>
        <dbReference type="ChEBI" id="CHEBI:77996"/>
        <dbReference type="ChEBI" id="CHEBI:189067"/>
        <dbReference type="ChEBI" id="CHEBI:189081"/>
    </reaction>
    <physiologicalReaction direction="left-to-right" evidence="7">
        <dbReference type="Rhea" id="RHEA:70252"/>
    </physiologicalReaction>
</comment>
<comment type="catalytic activity">
    <reaction evidence="12">
        <text>beta-D-glucosyl-(1&lt;-&gt;1)-N-octadecanoylsphing-4-enine + cholesterol = cholesteryl 3-beta-D-glucoside + N-octadecanoylsphing-4-enine</text>
        <dbReference type="Rhea" id="RHEA:70311"/>
        <dbReference type="ChEBI" id="CHEBI:16113"/>
        <dbReference type="ChEBI" id="CHEBI:17495"/>
        <dbReference type="ChEBI" id="CHEBI:72961"/>
        <dbReference type="ChEBI" id="CHEBI:84719"/>
    </reaction>
    <physiologicalReaction direction="left-to-right" evidence="12">
        <dbReference type="Rhea" id="RHEA:70312"/>
    </physiologicalReaction>
    <physiologicalReaction direction="right-to-left" evidence="12">
        <dbReference type="Rhea" id="RHEA:70313"/>
    </physiologicalReaction>
</comment>
<comment type="similarity">
    <text evidence="4 19">Belongs to the glycosyl hydrolase 30 family.</text>
</comment>
<evidence type="ECO:0000259" key="21">
    <source>
        <dbReference type="Pfam" id="PF02055"/>
    </source>
</evidence>
<evidence type="ECO:0000256" key="3">
    <source>
        <dbReference type="ARBA" id="ARBA00004731"/>
    </source>
</evidence>
<evidence type="ECO:0000256" key="4">
    <source>
        <dbReference type="ARBA" id="ARBA00005382"/>
    </source>
</evidence>
<evidence type="ECO:0000256" key="5">
    <source>
        <dbReference type="ARBA" id="ARBA00022729"/>
    </source>
</evidence>
<comment type="catalytic activity">
    <reaction evidence="16">
        <text>beta-D-glucosyl-(1&lt;-&gt;1')-N-(15Z-tetracosenoyl)-sphing-4-enine + cholesterol = N-(15Z-tetracosenoyl)-sphing-4-enine + cholesteryl 3-beta-D-glucoside</text>
        <dbReference type="Rhea" id="RHEA:70315"/>
        <dbReference type="ChEBI" id="CHEBI:16113"/>
        <dbReference type="ChEBI" id="CHEBI:17495"/>
        <dbReference type="ChEBI" id="CHEBI:74450"/>
        <dbReference type="ChEBI" id="CHEBI:76302"/>
    </reaction>
    <physiologicalReaction direction="left-to-right" evidence="16">
        <dbReference type="Rhea" id="RHEA:70316"/>
    </physiologicalReaction>
    <physiologicalReaction direction="right-to-left" evidence="16">
        <dbReference type="Rhea" id="RHEA:70317"/>
    </physiologicalReaction>
</comment>
<evidence type="ECO:0000256" key="1">
    <source>
        <dbReference type="ARBA" id="ARBA00001013"/>
    </source>
</evidence>
<dbReference type="EC" id="3.2.1.45" evidence="19"/>
<dbReference type="Pfam" id="PF02055">
    <property type="entry name" value="Glyco_hydro_30"/>
    <property type="match status" value="1"/>
</dbReference>
<keyword evidence="19" id="KW-0443">Lipid metabolism</keyword>
<evidence type="ECO:0000256" key="18">
    <source>
        <dbReference type="ARBA" id="ARBA00049516"/>
    </source>
</evidence>
<reference evidence="22" key="1">
    <citation type="submission" date="2025-08" db="UniProtKB">
        <authorList>
            <consortium name="Ensembl"/>
        </authorList>
    </citation>
    <scope>IDENTIFICATION</scope>
</reference>
<comment type="catalytic activity">
    <reaction evidence="11">
        <text>a beta-D-glucosyl-(1&lt;-&gt;1')-N-acylsphing-4-enine + cholesterol = cholesteryl 3-beta-D-glucoside + an N-acylsphing-4-enine</text>
        <dbReference type="Rhea" id="RHEA:58264"/>
        <dbReference type="ChEBI" id="CHEBI:16113"/>
        <dbReference type="ChEBI" id="CHEBI:17495"/>
        <dbReference type="ChEBI" id="CHEBI:22801"/>
        <dbReference type="ChEBI" id="CHEBI:52639"/>
    </reaction>
    <physiologicalReaction direction="left-to-right" evidence="11">
        <dbReference type="Rhea" id="RHEA:58265"/>
    </physiologicalReaction>
    <physiologicalReaction direction="right-to-left" evidence="11">
        <dbReference type="Rhea" id="RHEA:58266"/>
    </physiologicalReaction>
</comment>
<dbReference type="GO" id="GO:0005765">
    <property type="term" value="C:lysosomal membrane"/>
    <property type="evidence" value="ECO:0007669"/>
    <property type="project" value="UniProtKB-SubCell"/>
</dbReference>
<keyword evidence="5" id="KW-0732">Signal</keyword>
<evidence type="ECO:0000256" key="19">
    <source>
        <dbReference type="RuleBase" id="RU361188"/>
    </source>
</evidence>
<comment type="catalytic activity">
    <reaction evidence="13">
        <text>a beta-D-galactosyl-(1&lt;-&gt;1')-N-acylsphing-4-enine + cholesterol = cholesteryl 3-beta-D-galactoside + an N-acylsphing-4-enine</text>
        <dbReference type="Rhea" id="RHEA:70235"/>
        <dbReference type="ChEBI" id="CHEBI:16113"/>
        <dbReference type="ChEBI" id="CHEBI:18390"/>
        <dbReference type="ChEBI" id="CHEBI:52639"/>
        <dbReference type="ChEBI" id="CHEBI:189066"/>
    </reaction>
    <physiologicalReaction direction="left-to-right" evidence="13">
        <dbReference type="Rhea" id="RHEA:70236"/>
    </physiologicalReaction>
    <physiologicalReaction direction="right-to-left" evidence="13">
        <dbReference type="Rhea" id="RHEA:70237"/>
    </physiologicalReaction>
</comment>
<evidence type="ECO:0000313" key="23">
    <source>
        <dbReference type="Proteomes" id="UP000694410"/>
    </source>
</evidence>
<keyword evidence="19" id="KW-0326">Glycosidase</keyword>